<name>R9T901_METII</name>
<sequence length="123" mass="14479">MKATSGHLIFGDGVDYKDLERVFPELFTTFLEETNQVPDDNDILQMFLYANMQEIARNEKPEGYNRKGRMRLIFPIGKKEFYIKSYTSNVETVRLTEKLSKLLLREGIQHTVEWDQLITKSKK</sequence>
<dbReference type="RefSeq" id="WP_020448651.1">
    <property type="nucleotide sequence ID" value="NC_021353.1"/>
</dbReference>
<dbReference type="InParanoid" id="R9T901"/>
<dbReference type="AlphaFoldDB" id="R9T901"/>
<keyword evidence="2" id="KW-1185">Reference proteome</keyword>
<organism evidence="1 2">
    <name type="scientific">Methanomassiliicoccus intestinalis (strain Issoire-Mx1)</name>
    <dbReference type="NCBI Taxonomy" id="1295009"/>
    <lineage>
        <taxon>Archaea</taxon>
        <taxon>Methanobacteriati</taxon>
        <taxon>Thermoplasmatota</taxon>
        <taxon>Thermoplasmata</taxon>
        <taxon>Methanomassiliicoccales</taxon>
        <taxon>Methanomassiliicoccaceae</taxon>
        <taxon>Methanomassiliicoccus</taxon>
    </lineage>
</organism>
<dbReference type="Proteomes" id="UP000014070">
    <property type="component" value="Chromosome"/>
</dbReference>
<dbReference type="OrthoDB" id="52916at2157"/>
<dbReference type="EMBL" id="CP005934">
    <property type="protein sequence ID" value="AGN26126.1"/>
    <property type="molecule type" value="Genomic_DNA"/>
</dbReference>
<gene>
    <name evidence="1" type="ORF">MMINT_07600</name>
</gene>
<evidence type="ECO:0000313" key="1">
    <source>
        <dbReference type="EMBL" id="AGN26126.1"/>
    </source>
</evidence>
<evidence type="ECO:0000313" key="2">
    <source>
        <dbReference type="Proteomes" id="UP000014070"/>
    </source>
</evidence>
<proteinExistence type="predicted"/>
<dbReference type="GeneID" id="60511162"/>
<dbReference type="KEGG" id="mer:MMINT_07600"/>
<dbReference type="HOGENOM" id="CLU_1954524_0_0_2"/>
<protein>
    <submittedName>
        <fullName evidence="1">Uncharacterized protein</fullName>
    </submittedName>
</protein>
<reference evidence="1 2" key="1">
    <citation type="journal article" date="2013" name="Genome Announc.">
        <title>Genome sequence of 'Candidatus Methanomassiliicoccus intestinalis' Issoire-Mx1, a third thermoplasmatales-related methanogenic archaeon from human feces.</title>
        <authorList>
            <person name="Borrel G."/>
            <person name="Harris H.M."/>
            <person name="Parisot N."/>
            <person name="Gaci N."/>
            <person name="Tottey W."/>
            <person name="Mihajlovski A."/>
            <person name="Deane J."/>
            <person name="Gribaldo S."/>
            <person name="Bardot O."/>
            <person name="Peyretaillade E."/>
            <person name="Peyret P."/>
            <person name="O'Toole P.W."/>
            <person name="Brugere J.F."/>
        </authorList>
    </citation>
    <scope>NUCLEOTIDE SEQUENCE [LARGE SCALE GENOMIC DNA]</scope>
    <source>
        <strain evidence="1 2">Issoire-Mx1</strain>
    </source>
</reference>
<accession>R9T901</accession>